<evidence type="ECO:0000259" key="4">
    <source>
        <dbReference type="PROSITE" id="PS51805"/>
    </source>
</evidence>
<dbReference type="InterPro" id="IPR034732">
    <property type="entry name" value="EPHD"/>
</dbReference>
<evidence type="ECO:0000313" key="5">
    <source>
        <dbReference type="EMBL" id="KAF9601963.1"/>
    </source>
</evidence>
<keyword evidence="1" id="KW-0479">Metal-binding</keyword>
<dbReference type="InterPro" id="IPR050701">
    <property type="entry name" value="Histone_Mod_Regulator"/>
</dbReference>
<comment type="caution">
    <text evidence="5">The sequence shown here is derived from an EMBL/GenBank/DDBJ whole genome shotgun (WGS) entry which is preliminary data.</text>
</comment>
<gene>
    <name evidence="5" type="ORF">IFM89_024426</name>
</gene>
<protein>
    <recommendedName>
        <fullName evidence="4">PHD-type domain-containing protein</fullName>
    </recommendedName>
</protein>
<dbReference type="PROSITE" id="PS51805">
    <property type="entry name" value="EPHD"/>
    <property type="match status" value="1"/>
</dbReference>
<evidence type="ECO:0000256" key="2">
    <source>
        <dbReference type="ARBA" id="ARBA00022771"/>
    </source>
</evidence>
<dbReference type="Pfam" id="PF13832">
    <property type="entry name" value="zf-HC5HC2H_2"/>
    <property type="match status" value="1"/>
</dbReference>
<dbReference type="PANTHER" id="PTHR13793">
    <property type="entry name" value="PHD FINGER PROTEINS"/>
    <property type="match status" value="1"/>
</dbReference>
<dbReference type="OrthoDB" id="20839at2759"/>
<accession>A0A835HRS1</accession>
<dbReference type="GO" id="GO:0008270">
    <property type="term" value="F:zinc ion binding"/>
    <property type="evidence" value="ECO:0007669"/>
    <property type="project" value="UniProtKB-KW"/>
</dbReference>
<organism evidence="5 6">
    <name type="scientific">Coptis chinensis</name>
    <dbReference type="NCBI Taxonomy" id="261450"/>
    <lineage>
        <taxon>Eukaryota</taxon>
        <taxon>Viridiplantae</taxon>
        <taxon>Streptophyta</taxon>
        <taxon>Embryophyta</taxon>
        <taxon>Tracheophyta</taxon>
        <taxon>Spermatophyta</taxon>
        <taxon>Magnoliopsida</taxon>
        <taxon>Ranunculales</taxon>
        <taxon>Ranunculaceae</taxon>
        <taxon>Coptidoideae</taxon>
        <taxon>Coptis</taxon>
    </lineage>
</organism>
<feature type="domain" description="PHD-type" evidence="4">
    <location>
        <begin position="29"/>
        <end position="89"/>
    </location>
</feature>
<dbReference type="EMBL" id="JADFTS010000006">
    <property type="protein sequence ID" value="KAF9601963.1"/>
    <property type="molecule type" value="Genomic_DNA"/>
</dbReference>
<dbReference type="AlphaFoldDB" id="A0A835HRS1"/>
<evidence type="ECO:0000256" key="1">
    <source>
        <dbReference type="ARBA" id="ARBA00022723"/>
    </source>
</evidence>
<evidence type="ECO:0000313" key="6">
    <source>
        <dbReference type="Proteomes" id="UP000631114"/>
    </source>
</evidence>
<evidence type="ECO:0000256" key="3">
    <source>
        <dbReference type="ARBA" id="ARBA00022833"/>
    </source>
</evidence>
<keyword evidence="3" id="KW-0862">Zinc</keyword>
<dbReference type="GO" id="GO:0006357">
    <property type="term" value="P:regulation of transcription by RNA polymerase II"/>
    <property type="evidence" value="ECO:0007669"/>
    <property type="project" value="TreeGrafter"/>
</dbReference>
<proteinExistence type="predicted"/>
<keyword evidence="6" id="KW-1185">Reference proteome</keyword>
<sequence>MSVPEPGKYVASFTTECYERFSNPLKGSSLTLQKQKLLAFLKGGALKPSDVEKLWVHVTCAWYQPEVAFQVMRRWSLLGILKIPSNSFV</sequence>
<dbReference type="PANTHER" id="PTHR13793:SF132">
    <property type="entry name" value="HISTONE-LYSINE N-METHYLTRANSFERASE ATX5"/>
    <property type="match status" value="1"/>
</dbReference>
<reference evidence="5 6" key="1">
    <citation type="submission" date="2020-10" db="EMBL/GenBank/DDBJ databases">
        <title>The Coptis chinensis genome and diversification of protoberbering-type alkaloids.</title>
        <authorList>
            <person name="Wang B."/>
            <person name="Shu S."/>
            <person name="Song C."/>
            <person name="Liu Y."/>
        </authorList>
    </citation>
    <scope>NUCLEOTIDE SEQUENCE [LARGE SCALE GENOMIC DNA]</scope>
    <source>
        <strain evidence="5">HL-2020</strain>
        <tissue evidence="5">Leaf</tissue>
    </source>
</reference>
<dbReference type="Proteomes" id="UP000631114">
    <property type="component" value="Unassembled WGS sequence"/>
</dbReference>
<keyword evidence="2" id="KW-0863">Zinc-finger</keyword>
<name>A0A835HRS1_9MAGN</name>